<name>A0A8S4QDC1_9NEOP</name>
<dbReference type="AlphaFoldDB" id="A0A8S4QDC1"/>
<evidence type="ECO:0000313" key="2">
    <source>
        <dbReference type="Proteomes" id="UP000838756"/>
    </source>
</evidence>
<keyword evidence="2" id="KW-1185">Reference proteome</keyword>
<dbReference type="Proteomes" id="UP000838756">
    <property type="component" value="Unassembled WGS sequence"/>
</dbReference>
<evidence type="ECO:0000313" key="1">
    <source>
        <dbReference type="EMBL" id="CAH2208456.1"/>
    </source>
</evidence>
<gene>
    <name evidence="1" type="primary">jg3556</name>
    <name evidence="1" type="ORF">PAEG_LOCUS1071</name>
</gene>
<protein>
    <submittedName>
        <fullName evidence="1">Jg3556 protein</fullName>
    </submittedName>
</protein>
<accession>A0A8S4QDC1</accession>
<dbReference type="EMBL" id="CAKXAJ010003637">
    <property type="protein sequence ID" value="CAH2208456.1"/>
    <property type="molecule type" value="Genomic_DNA"/>
</dbReference>
<dbReference type="OrthoDB" id="6836542at2759"/>
<comment type="caution">
    <text evidence="1">The sequence shown here is derived from an EMBL/GenBank/DDBJ whole genome shotgun (WGS) entry which is preliminary data.</text>
</comment>
<proteinExistence type="predicted"/>
<organism evidence="1 2">
    <name type="scientific">Pararge aegeria aegeria</name>
    <dbReference type="NCBI Taxonomy" id="348720"/>
    <lineage>
        <taxon>Eukaryota</taxon>
        <taxon>Metazoa</taxon>
        <taxon>Ecdysozoa</taxon>
        <taxon>Arthropoda</taxon>
        <taxon>Hexapoda</taxon>
        <taxon>Insecta</taxon>
        <taxon>Pterygota</taxon>
        <taxon>Neoptera</taxon>
        <taxon>Endopterygota</taxon>
        <taxon>Lepidoptera</taxon>
        <taxon>Glossata</taxon>
        <taxon>Ditrysia</taxon>
        <taxon>Papilionoidea</taxon>
        <taxon>Nymphalidae</taxon>
        <taxon>Satyrinae</taxon>
        <taxon>Satyrini</taxon>
        <taxon>Parargina</taxon>
        <taxon>Pararge</taxon>
    </lineage>
</organism>
<reference evidence="1" key="1">
    <citation type="submission" date="2022-03" db="EMBL/GenBank/DDBJ databases">
        <authorList>
            <person name="Lindestad O."/>
        </authorList>
    </citation>
    <scope>NUCLEOTIDE SEQUENCE</scope>
</reference>
<sequence length="117" mass="13130">MDSLYSRSEETFAMSLISSVPLDRLIIALAHVTSVVLSAPGIPSSLRSQVLLRALRILQDIEHERNLLDLCFAKFVPHPSCAEKCIILGELWGLPREHEWLCEECGKPLYIIENTDG</sequence>